<comment type="caution">
    <text evidence="8">The sequence shown here is derived from an EMBL/GenBank/DDBJ whole genome shotgun (WGS) entry which is preliminary data.</text>
</comment>
<feature type="transmembrane region" description="Helical" evidence="5">
    <location>
        <begin position="447"/>
        <end position="468"/>
    </location>
</feature>
<dbReference type="InterPro" id="IPR036513">
    <property type="entry name" value="STAS_dom_sf"/>
</dbReference>
<keyword evidence="3 5" id="KW-1133">Transmembrane helix</keyword>
<dbReference type="GO" id="GO:0055085">
    <property type="term" value="P:transmembrane transport"/>
    <property type="evidence" value="ECO:0007669"/>
    <property type="project" value="InterPro"/>
</dbReference>
<evidence type="ECO:0000259" key="7">
    <source>
        <dbReference type="Pfam" id="PF01740"/>
    </source>
</evidence>
<feature type="domain" description="STAS" evidence="7">
    <location>
        <begin position="550"/>
        <end position="642"/>
    </location>
</feature>
<feature type="transmembrane region" description="Helical" evidence="5">
    <location>
        <begin position="189"/>
        <end position="217"/>
    </location>
</feature>
<dbReference type="Proteomes" id="UP000502823">
    <property type="component" value="Unassembled WGS sequence"/>
</dbReference>
<dbReference type="PANTHER" id="PTHR11814">
    <property type="entry name" value="SULFATE TRANSPORTER"/>
    <property type="match status" value="1"/>
</dbReference>
<protein>
    <recommendedName>
        <fullName evidence="10">Sodium-independent sulfate anion transporter</fullName>
    </recommendedName>
</protein>
<sequence length="675" mass="73622">MALDATGRGSTASLSEEEAMATYYIMERDHAQRDEELINGIYRHNIRNTQKGHPKAGSSQSILVVNDDATGSRCEGLLHWIREKAKKSFTKKVLYKRMPILSWLPKYNAQDAVGDLVAGITVGLTVIPQSLAYANLAGLPTQYGLYGSFLGCFLYILFGSCKDVPMGPTAIMSLLTYQQVGNLGTNAPYYAIVLCFLAGCVQLLMGVLGLGFVIDFISGPVSSGFTSAAALIIVTSQVKDILGITASGSTFIEYWDSLFRAMKDTRSWDTLLGVACIIILLLMRLLTMVKVGSKDETQLTTAQKVINKSLWLIGTSRNAILVVICGYVGYNFESTDAIKLTGNITQGLPEFKLPPFEFYDNTANHTVTFTDMCSTLGAGLIIVPLVALLENIAICKAFSNGKPVDATQELLAVGLCNIGNSLVQGFPGSGSLSRSAVNNSSGVRTPLGGLYTGLLVMLSLLFLTQYFFYIPKAALAAIIIAAVIFMVEVQVVIPMWKTKKSDLIPGIGTFVACLVLRLEVGILVGIGINILFILYHAARPKIAIENQVTREGVEYLLLTPDRCLIFPSVDYVRNLVTKHSMKQAIPVVIDCSHIYGADFTAAKVVECLTQDFSSRKQPLFFYNLKPSVVAVFNGLQPKDFVVYHSEDELDNLIRAHKKLKEQNRIQTDISIVTTG</sequence>
<feature type="transmembrane region" description="Helical" evidence="5">
    <location>
        <begin position="376"/>
        <end position="398"/>
    </location>
</feature>
<dbReference type="FunCoup" id="A0A6L2PSS2">
    <property type="interactions" value="1"/>
</dbReference>
<dbReference type="Pfam" id="PF01740">
    <property type="entry name" value="STAS"/>
    <property type="match status" value="1"/>
</dbReference>
<accession>A0A6L2PSS2</accession>
<evidence type="ECO:0000256" key="4">
    <source>
        <dbReference type="ARBA" id="ARBA00023136"/>
    </source>
</evidence>
<organism evidence="8 9">
    <name type="scientific">Coptotermes formosanus</name>
    <name type="common">Formosan subterranean termite</name>
    <dbReference type="NCBI Taxonomy" id="36987"/>
    <lineage>
        <taxon>Eukaryota</taxon>
        <taxon>Metazoa</taxon>
        <taxon>Ecdysozoa</taxon>
        <taxon>Arthropoda</taxon>
        <taxon>Hexapoda</taxon>
        <taxon>Insecta</taxon>
        <taxon>Pterygota</taxon>
        <taxon>Neoptera</taxon>
        <taxon>Polyneoptera</taxon>
        <taxon>Dictyoptera</taxon>
        <taxon>Blattodea</taxon>
        <taxon>Blattoidea</taxon>
        <taxon>Termitoidae</taxon>
        <taxon>Rhinotermitidae</taxon>
        <taxon>Coptotermes</taxon>
    </lineage>
</organism>
<gene>
    <name evidence="8" type="ORF">Cfor_06365</name>
</gene>
<reference evidence="9" key="1">
    <citation type="submission" date="2020-01" db="EMBL/GenBank/DDBJ databases">
        <title>Draft genome sequence of the Termite Coptotermes fromosanus.</title>
        <authorList>
            <person name="Itakura S."/>
            <person name="Yosikawa Y."/>
            <person name="Umezawa K."/>
        </authorList>
    </citation>
    <scope>NUCLEOTIDE SEQUENCE [LARGE SCALE GENOMIC DNA]</scope>
</reference>
<dbReference type="GO" id="GO:0016020">
    <property type="term" value="C:membrane"/>
    <property type="evidence" value="ECO:0007669"/>
    <property type="project" value="UniProtKB-SubCell"/>
</dbReference>
<feature type="transmembrane region" description="Helical" evidence="5">
    <location>
        <begin position="475"/>
        <end position="496"/>
    </location>
</feature>
<evidence type="ECO:0000256" key="1">
    <source>
        <dbReference type="ARBA" id="ARBA00004141"/>
    </source>
</evidence>
<name>A0A6L2PSS2_COPFO</name>
<evidence type="ECO:0000313" key="8">
    <source>
        <dbReference type="EMBL" id="GFG32887.1"/>
    </source>
</evidence>
<dbReference type="InParanoid" id="A0A6L2PSS2"/>
<dbReference type="InterPro" id="IPR011547">
    <property type="entry name" value="SLC26A/SulP_dom"/>
</dbReference>
<comment type="subcellular location">
    <subcellularLocation>
        <location evidence="1">Membrane</location>
        <topology evidence="1">Multi-pass membrane protein</topology>
    </subcellularLocation>
</comment>
<feature type="transmembrane region" description="Helical" evidence="5">
    <location>
        <begin position="508"/>
        <end position="535"/>
    </location>
</feature>
<keyword evidence="2 5" id="KW-0812">Transmembrane</keyword>
<feature type="transmembrane region" description="Helical" evidence="5">
    <location>
        <begin position="271"/>
        <end position="289"/>
    </location>
</feature>
<dbReference type="OrthoDB" id="288203at2759"/>
<evidence type="ECO:0000256" key="5">
    <source>
        <dbReference type="SAM" id="Phobius"/>
    </source>
</evidence>
<dbReference type="InterPro" id="IPR001902">
    <property type="entry name" value="SLC26A/SulP_fam"/>
</dbReference>
<dbReference type="Pfam" id="PF00916">
    <property type="entry name" value="Sulfate_transp"/>
    <property type="match status" value="1"/>
</dbReference>
<dbReference type="FunFam" id="3.30.750.24:FF:000028">
    <property type="entry name" value="Sulfate transporter, putative"/>
    <property type="match status" value="1"/>
</dbReference>
<feature type="domain" description="SLC26A/SulP transporter" evidence="6">
    <location>
        <begin position="114"/>
        <end position="504"/>
    </location>
</feature>
<proteinExistence type="predicted"/>
<evidence type="ECO:0000259" key="6">
    <source>
        <dbReference type="Pfam" id="PF00916"/>
    </source>
</evidence>
<evidence type="ECO:0000256" key="2">
    <source>
        <dbReference type="ARBA" id="ARBA00022692"/>
    </source>
</evidence>
<evidence type="ECO:0008006" key="10">
    <source>
        <dbReference type="Google" id="ProtNLM"/>
    </source>
</evidence>
<feature type="transmembrane region" description="Helical" evidence="5">
    <location>
        <begin position="310"/>
        <end position="330"/>
    </location>
</feature>
<evidence type="ECO:0000256" key="3">
    <source>
        <dbReference type="ARBA" id="ARBA00022989"/>
    </source>
</evidence>
<evidence type="ECO:0000313" key="9">
    <source>
        <dbReference type="Proteomes" id="UP000502823"/>
    </source>
</evidence>
<dbReference type="Gene3D" id="3.30.750.24">
    <property type="entry name" value="STAS domain"/>
    <property type="match status" value="1"/>
</dbReference>
<dbReference type="AlphaFoldDB" id="A0A6L2PSS2"/>
<keyword evidence="4 5" id="KW-0472">Membrane</keyword>
<dbReference type="CDD" id="cd07042">
    <property type="entry name" value="STAS_SulP_like_sulfate_transporter"/>
    <property type="match status" value="1"/>
</dbReference>
<dbReference type="EMBL" id="BLKM01000389">
    <property type="protein sequence ID" value="GFG32887.1"/>
    <property type="molecule type" value="Genomic_DNA"/>
</dbReference>
<feature type="transmembrane region" description="Helical" evidence="5">
    <location>
        <begin position="410"/>
        <end position="427"/>
    </location>
</feature>
<keyword evidence="9" id="KW-1185">Reference proteome</keyword>
<dbReference type="InterPro" id="IPR002645">
    <property type="entry name" value="STAS_dom"/>
</dbReference>